<protein>
    <submittedName>
        <fullName evidence="1">Uncharacterized protein</fullName>
    </submittedName>
</protein>
<accession>A0ACC1HES0</accession>
<proteinExistence type="predicted"/>
<evidence type="ECO:0000313" key="2">
    <source>
        <dbReference type="Proteomes" id="UP001145114"/>
    </source>
</evidence>
<organism evidence="1 2">
    <name type="scientific">Spiromyces aspiralis</name>
    <dbReference type="NCBI Taxonomy" id="68401"/>
    <lineage>
        <taxon>Eukaryota</taxon>
        <taxon>Fungi</taxon>
        <taxon>Fungi incertae sedis</taxon>
        <taxon>Zoopagomycota</taxon>
        <taxon>Kickxellomycotina</taxon>
        <taxon>Kickxellomycetes</taxon>
        <taxon>Kickxellales</taxon>
        <taxon>Kickxellaceae</taxon>
        <taxon>Spiromyces</taxon>
    </lineage>
</organism>
<dbReference type="EMBL" id="JAMZIH010008364">
    <property type="protein sequence ID" value="KAJ1672444.1"/>
    <property type="molecule type" value="Genomic_DNA"/>
</dbReference>
<name>A0ACC1HES0_9FUNG</name>
<feature type="non-terminal residue" evidence="1">
    <location>
        <position position="296"/>
    </location>
</feature>
<dbReference type="Proteomes" id="UP001145114">
    <property type="component" value="Unassembled WGS sequence"/>
</dbReference>
<gene>
    <name evidence="1" type="ORF">EV182_007160</name>
</gene>
<keyword evidence="2" id="KW-1185">Reference proteome</keyword>
<evidence type="ECO:0000313" key="1">
    <source>
        <dbReference type="EMBL" id="KAJ1672444.1"/>
    </source>
</evidence>
<sequence>MSLQLRRDGFEDPAAHGLHLAPNHRESCNDPAVTTLPARKNGSSAAARLGRKPTSHRSNSWATLATTAPATSTFNRDYWEFEVSDFVYPRDPDEWFKCSLAAGRAIPPGQPLVCPDPPAQSLPDMSISLIRQSASCQQIARNQKISLCLACVRRRAGDGCRFENTRFLLSVKRGSSEEYVEGPAFKSTPDHSDVDRHQFAPPHMHGDGLALDTESRDFILRTIINETATVFLDILKAERKFMADFGEGQRADEPMYACSSQQCLLRRPIPGVRELCDRCNTSIWAGFYFCTLCGYA</sequence>
<reference evidence="1" key="1">
    <citation type="submission" date="2022-06" db="EMBL/GenBank/DDBJ databases">
        <title>Phylogenomic reconstructions and comparative analyses of Kickxellomycotina fungi.</title>
        <authorList>
            <person name="Reynolds N.K."/>
            <person name="Stajich J.E."/>
            <person name="Barry K."/>
            <person name="Grigoriev I.V."/>
            <person name="Crous P."/>
            <person name="Smith M.E."/>
        </authorList>
    </citation>
    <scope>NUCLEOTIDE SEQUENCE</scope>
    <source>
        <strain evidence="1">RSA 2271</strain>
    </source>
</reference>
<comment type="caution">
    <text evidence="1">The sequence shown here is derived from an EMBL/GenBank/DDBJ whole genome shotgun (WGS) entry which is preliminary data.</text>
</comment>